<organism evidence="2 3">
    <name type="scientific">Tegillarca granosa</name>
    <name type="common">Malaysian cockle</name>
    <name type="synonym">Anadara granosa</name>
    <dbReference type="NCBI Taxonomy" id="220873"/>
    <lineage>
        <taxon>Eukaryota</taxon>
        <taxon>Metazoa</taxon>
        <taxon>Spiralia</taxon>
        <taxon>Lophotrochozoa</taxon>
        <taxon>Mollusca</taxon>
        <taxon>Bivalvia</taxon>
        <taxon>Autobranchia</taxon>
        <taxon>Pteriomorphia</taxon>
        <taxon>Arcoida</taxon>
        <taxon>Arcoidea</taxon>
        <taxon>Arcidae</taxon>
        <taxon>Tegillarca</taxon>
    </lineage>
</organism>
<dbReference type="Gene3D" id="3.40.50.10480">
    <property type="entry name" value="Probable brix-domain ribosomal biogenesis protein"/>
    <property type="match status" value="1"/>
</dbReference>
<dbReference type="EMBL" id="JARBDR010000813">
    <property type="protein sequence ID" value="KAJ8305705.1"/>
    <property type="molecule type" value="Genomic_DNA"/>
</dbReference>
<feature type="non-terminal residue" evidence="2">
    <location>
        <position position="1"/>
    </location>
</feature>
<dbReference type="SUPFAM" id="SSF52954">
    <property type="entry name" value="Class II aaRS ABD-related"/>
    <property type="match status" value="1"/>
</dbReference>
<keyword evidence="3" id="KW-1185">Reference proteome</keyword>
<dbReference type="InterPro" id="IPR007109">
    <property type="entry name" value="Brix"/>
</dbReference>
<evidence type="ECO:0000259" key="1">
    <source>
        <dbReference type="PROSITE" id="PS50833"/>
    </source>
</evidence>
<reference evidence="2 3" key="1">
    <citation type="submission" date="2022-12" db="EMBL/GenBank/DDBJ databases">
        <title>Chromosome-level genome of Tegillarca granosa.</title>
        <authorList>
            <person name="Kim J."/>
        </authorList>
    </citation>
    <scope>NUCLEOTIDE SEQUENCE [LARGE SCALE GENOMIC DNA]</scope>
    <source>
        <strain evidence="2">Teg-2019</strain>
        <tissue evidence="2">Adductor muscle</tissue>
    </source>
</reference>
<dbReference type="PROSITE" id="PS50833">
    <property type="entry name" value="BRIX"/>
    <property type="match status" value="1"/>
</dbReference>
<evidence type="ECO:0000313" key="3">
    <source>
        <dbReference type="Proteomes" id="UP001217089"/>
    </source>
</evidence>
<feature type="domain" description="Brix" evidence="1">
    <location>
        <begin position="24"/>
        <end position="184"/>
    </location>
</feature>
<dbReference type="Pfam" id="PF04427">
    <property type="entry name" value="Brix"/>
    <property type="match status" value="1"/>
</dbReference>
<name>A0ABQ9EKI5_TEGGR</name>
<sequence>YINQVAKDEETDEFASYFNRDTTPKVLITTSDRPCSRTNKFCKELKRCIPNSEIHYRRGLDLKKIIPQAMSKDFTDIMVINEDRKEPNGLVISHLPNGPTAHFKVSNVRLSTDIKRVGEMTGHKPEIILNNFNTRLGHSVGRMFASLFPHDPQYVFRNSKRVGLKELGPRFTMKLRSLQKGTFDSKFGEFEWVHKKY</sequence>
<dbReference type="SMART" id="SM00879">
    <property type="entry name" value="Brix"/>
    <property type="match status" value="1"/>
</dbReference>
<evidence type="ECO:0000313" key="2">
    <source>
        <dbReference type="EMBL" id="KAJ8305705.1"/>
    </source>
</evidence>
<gene>
    <name evidence="2" type="ORF">KUTeg_016250</name>
</gene>
<proteinExistence type="predicted"/>
<dbReference type="PANTHER" id="PTHR22734">
    <property type="entry name" value="U3 SMALL NUCLEOLAR RIBONUCLEOPROTEIN PROTEIN IMP4"/>
    <property type="match status" value="1"/>
</dbReference>
<comment type="caution">
    <text evidence="2">The sequence shown here is derived from an EMBL/GenBank/DDBJ whole genome shotgun (WGS) entry which is preliminary data.</text>
</comment>
<dbReference type="InterPro" id="IPR044281">
    <property type="entry name" value="IMP4/RPF1"/>
</dbReference>
<dbReference type="Proteomes" id="UP001217089">
    <property type="component" value="Unassembled WGS sequence"/>
</dbReference>
<accession>A0ABQ9EKI5</accession>
<protein>
    <recommendedName>
        <fullName evidence="1">Brix domain-containing protein</fullName>
    </recommendedName>
</protein>
<dbReference type="PANTHER" id="PTHR22734:SF3">
    <property type="entry name" value="RIBOSOME PRODUCTION FACTOR 1"/>
    <property type="match status" value="1"/>
</dbReference>